<dbReference type="Gene3D" id="3.10.10.10">
    <property type="entry name" value="HIV Type 1 Reverse Transcriptase, subunit A, domain 1"/>
    <property type="match status" value="1"/>
</dbReference>
<evidence type="ECO:0000313" key="1">
    <source>
        <dbReference type="EMBL" id="KAL0409136.1"/>
    </source>
</evidence>
<proteinExistence type="predicted"/>
<dbReference type="EMBL" id="JACGWJ010000007">
    <property type="protein sequence ID" value="KAL0409136.1"/>
    <property type="molecule type" value="Genomic_DNA"/>
</dbReference>
<comment type="caution">
    <text evidence="1">The sequence shown here is derived from an EMBL/GenBank/DDBJ whole genome shotgun (WGS) entry which is preliminary data.</text>
</comment>
<dbReference type="InterPro" id="IPR043502">
    <property type="entry name" value="DNA/RNA_pol_sf"/>
</dbReference>
<dbReference type="AlphaFoldDB" id="A0AAW2U0K8"/>
<organism evidence="1">
    <name type="scientific">Sesamum radiatum</name>
    <name type="common">Black benniseed</name>
    <dbReference type="NCBI Taxonomy" id="300843"/>
    <lineage>
        <taxon>Eukaryota</taxon>
        <taxon>Viridiplantae</taxon>
        <taxon>Streptophyta</taxon>
        <taxon>Embryophyta</taxon>
        <taxon>Tracheophyta</taxon>
        <taxon>Spermatophyta</taxon>
        <taxon>Magnoliopsida</taxon>
        <taxon>eudicotyledons</taxon>
        <taxon>Gunneridae</taxon>
        <taxon>Pentapetalae</taxon>
        <taxon>asterids</taxon>
        <taxon>lamiids</taxon>
        <taxon>Lamiales</taxon>
        <taxon>Pedaliaceae</taxon>
        <taxon>Sesamum</taxon>
    </lineage>
</organism>
<dbReference type="PANTHER" id="PTHR15503">
    <property type="entry name" value="LDOC1 RELATED"/>
    <property type="match status" value="1"/>
</dbReference>
<accession>A0AAW2U0K8</accession>
<protein>
    <submittedName>
        <fullName evidence="1">Uncharacterized protein</fullName>
    </submittedName>
</protein>
<reference evidence="1" key="2">
    <citation type="journal article" date="2024" name="Plant">
        <title>Genomic evolution and insights into agronomic trait innovations of Sesamum species.</title>
        <authorList>
            <person name="Miao H."/>
            <person name="Wang L."/>
            <person name="Qu L."/>
            <person name="Liu H."/>
            <person name="Sun Y."/>
            <person name="Le M."/>
            <person name="Wang Q."/>
            <person name="Wei S."/>
            <person name="Zheng Y."/>
            <person name="Lin W."/>
            <person name="Duan Y."/>
            <person name="Cao H."/>
            <person name="Xiong S."/>
            <person name="Wang X."/>
            <person name="Wei L."/>
            <person name="Li C."/>
            <person name="Ma Q."/>
            <person name="Ju M."/>
            <person name="Zhao R."/>
            <person name="Li G."/>
            <person name="Mu C."/>
            <person name="Tian Q."/>
            <person name="Mei H."/>
            <person name="Zhang T."/>
            <person name="Gao T."/>
            <person name="Zhang H."/>
        </authorList>
    </citation>
    <scope>NUCLEOTIDE SEQUENCE</scope>
    <source>
        <strain evidence="1">G02</strain>
    </source>
</reference>
<sequence length="130" mass="14804">MQFEKGCKRSEPSYLCTLRFDEIEEASGPIPGVIKKLLKEFEDVMPDELPPKRAVDHEIELVPGTKPPARAPYRMTQHELMELRKQLKDMLESGIIKPAKSPYGAPVLFQKKADGSLRMCCDYRALKKSL</sequence>
<gene>
    <name evidence="1" type="ORF">Sradi_1848000</name>
</gene>
<reference evidence="1" key="1">
    <citation type="submission" date="2020-06" db="EMBL/GenBank/DDBJ databases">
        <authorList>
            <person name="Li T."/>
            <person name="Hu X."/>
            <person name="Zhang T."/>
            <person name="Song X."/>
            <person name="Zhang H."/>
            <person name="Dai N."/>
            <person name="Sheng W."/>
            <person name="Hou X."/>
            <person name="Wei L."/>
        </authorList>
    </citation>
    <scope>NUCLEOTIDE SEQUENCE</scope>
    <source>
        <strain evidence="1">G02</strain>
        <tissue evidence="1">Leaf</tissue>
    </source>
</reference>
<dbReference type="SUPFAM" id="SSF56672">
    <property type="entry name" value="DNA/RNA polymerases"/>
    <property type="match status" value="1"/>
</dbReference>
<name>A0AAW2U0K8_SESRA</name>
<dbReference type="PANTHER" id="PTHR15503:SF45">
    <property type="entry name" value="RNA-DIRECTED DNA POLYMERASE HOMOLOG"/>
    <property type="match status" value="1"/>
</dbReference>
<dbReference type="InterPro" id="IPR032567">
    <property type="entry name" value="RTL1-rel"/>
</dbReference>